<name>A0A5E8BWV6_9ASCO</name>
<reference evidence="5 6" key="1">
    <citation type="submission" date="2019-09" db="EMBL/GenBank/DDBJ databases">
        <authorList>
            <person name="Brejova B."/>
        </authorList>
    </citation>
    <scope>NUCLEOTIDE SEQUENCE [LARGE SCALE GENOMIC DNA]</scope>
</reference>
<dbReference type="OrthoDB" id="10248936at2759"/>
<evidence type="ECO:0000256" key="3">
    <source>
        <dbReference type="PROSITE-ProRule" id="PRU01133"/>
    </source>
</evidence>
<dbReference type="Pfam" id="PF00838">
    <property type="entry name" value="TCTP"/>
    <property type="match status" value="1"/>
</dbReference>
<dbReference type="GeneID" id="43582264"/>
<dbReference type="Proteomes" id="UP000398389">
    <property type="component" value="Unassembled WGS sequence"/>
</dbReference>
<evidence type="ECO:0000256" key="1">
    <source>
        <dbReference type="ARBA" id="ARBA00014759"/>
    </source>
</evidence>
<dbReference type="PROSITE" id="PS51797">
    <property type="entry name" value="TCTP_3"/>
    <property type="match status" value="1"/>
</dbReference>
<comment type="similarity">
    <text evidence="3">Belongs to the TCTP family.</text>
</comment>
<evidence type="ECO:0000256" key="2">
    <source>
        <dbReference type="ARBA" id="ARBA00024683"/>
    </source>
</evidence>
<dbReference type="EMBL" id="CABVLU010000003">
    <property type="protein sequence ID" value="VVT53185.1"/>
    <property type="molecule type" value="Genomic_DNA"/>
</dbReference>
<dbReference type="InterPro" id="IPR011057">
    <property type="entry name" value="Mss4-like_sf"/>
</dbReference>
<sequence length="166" mass="18619">MIIFEDRITGAELCSDAYDMTLVDDAVYEVDAQLITVKEGDVDIGANPSAEGGDEDFGEESGEQIINIVRSFNLQSIPAYDKKAYLSELKKYFKRLSGVLEAEEFNDFKSKATAYATKVAKNIKDYDFYIAEDLNPDGMIVLCNYREDGVTPYFVFWKAGLKGQKV</sequence>
<dbReference type="InterPro" id="IPR018103">
    <property type="entry name" value="Translation_control_tumour_CS"/>
</dbReference>
<proteinExistence type="inferred from homology"/>
<dbReference type="PRINTS" id="PR01653">
    <property type="entry name" value="TCTPROTEIN"/>
</dbReference>
<comment type="function">
    <text evidence="2">Involved in protein synthesis. Involved in microtubule stabilization.</text>
</comment>
<dbReference type="RefSeq" id="XP_031854055.1">
    <property type="nucleotide sequence ID" value="XM_031998164.1"/>
</dbReference>
<keyword evidence="6" id="KW-1185">Reference proteome</keyword>
<feature type="domain" description="TCTP" evidence="4">
    <location>
        <begin position="1"/>
        <end position="166"/>
    </location>
</feature>
<dbReference type="InterPro" id="IPR018105">
    <property type="entry name" value="Translational_control_tumour_p"/>
</dbReference>
<dbReference type="PROSITE" id="PS01002">
    <property type="entry name" value="TCTP_1"/>
    <property type="match status" value="1"/>
</dbReference>
<dbReference type="SUPFAM" id="SSF51316">
    <property type="entry name" value="Mss4-like"/>
    <property type="match status" value="1"/>
</dbReference>
<dbReference type="GO" id="GO:0005737">
    <property type="term" value="C:cytoplasm"/>
    <property type="evidence" value="ECO:0007669"/>
    <property type="project" value="TreeGrafter"/>
</dbReference>
<gene>
    <name evidence="5" type="ORF">SAPINGB_P003446</name>
</gene>
<dbReference type="InterPro" id="IPR034737">
    <property type="entry name" value="TCTP"/>
</dbReference>
<dbReference type="PANTHER" id="PTHR11991">
    <property type="entry name" value="TRANSLATIONALLY CONTROLLED TUMOR PROTEIN-RELATED"/>
    <property type="match status" value="1"/>
</dbReference>
<evidence type="ECO:0000259" key="4">
    <source>
        <dbReference type="PROSITE" id="PS51797"/>
    </source>
</evidence>
<dbReference type="AlphaFoldDB" id="A0A5E8BWV6"/>
<accession>A0A5E8BWV6</accession>
<evidence type="ECO:0000313" key="6">
    <source>
        <dbReference type="Proteomes" id="UP000398389"/>
    </source>
</evidence>
<dbReference type="InterPro" id="IPR011323">
    <property type="entry name" value="Mss4/transl-control_tumour"/>
</dbReference>
<dbReference type="Gene3D" id="2.170.150.10">
    <property type="entry name" value="Metal Binding Protein, Guanine Nucleotide Exchange Factor, Chain A"/>
    <property type="match status" value="1"/>
</dbReference>
<dbReference type="GO" id="GO:0005509">
    <property type="term" value="F:calcium ion binding"/>
    <property type="evidence" value="ECO:0007669"/>
    <property type="project" value="TreeGrafter"/>
</dbReference>
<protein>
    <recommendedName>
        <fullName evidence="1">Translationally-controlled tumor protein homolog</fullName>
    </recommendedName>
</protein>
<dbReference type="PANTHER" id="PTHR11991:SF0">
    <property type="entry name" value="TRANSLATIONALLY-CONTROLLED TUMOR PROTEIN"/>
    <property type="match status" value="1"/>
</dbReference>
<evidence type="ECO:0000313" key="5">
    <source>
        <dbReference type="EMBL" id="VVT53185.1"/>
    </source>
</evidence>
<organism evidence="5 6">
    <name type="scientific">Magnusiomyces paraingens</name>
    <dbReference type="NCBI Taxonomy" id="2606893"/>
    <lineage>
        <taxon>Eukaryota</taxon>
        <taxon>Fungi</taxon>
        <taxon>Dikarya</taxon>
        <taxon>Ascomycota</taxon>
        <taxon>Saccharomycotina</taxon>
        <taxon>Dipodascomycetes</taxon>
        <taxon>Dipodascales</taxon>
        <taxon>Dipodascaceae</taxon>
        <taxon>Magnusiomyces</taxon>
    </lineage>
</organism>